<evidence type="ECO:0000256" key="1">
    <source>
        <dbReference type="SAM" id="MobiDB-lite"/>
    </source>
</evidence>
<dbReference type="InterPro" id="IPR052935">
    <property type="entry name" value="Mg2+_PAP"/>
</dbReference>
<accession>A0AAD4C6X5</accession>
<dbReference type="PANTHER" id="PTHR28208:SF3">
    <property type="entry name" value="PHOSPHATIDATE PHOSPHATASE APP1"/>
    <property type="match status" value="1"/>
</dbReference>
<gene>
    <name evidence="3" type="ORF">L210DRAFT_3387817</name>
</gene>
<keyword evidence="4" id="KW-1185">Reference proteome</keyword>
<dbReference type="EMBL" id="WHUW01000003">
    <property type="protein sequence ID" value="KAF8449330.1"/>
    <property type="molecule type" value="Genomic_DNA"/>
</dbReference>
<dbReference type="PANTHER" id="PTHR28208">
    <property type="entry name" value="PHOSPHATIDATE PHOSPHATASE APP1"/>
    <property type="match status" value="1"/>
</dbReference>
<dbReference type="Pfam" id="PF09949">
    <property type="entry name" value="APP1_cat"/>
    <property type="match status" value="1"/>
</dbReference>
<organism evidence="3 4">
    <name type="scientific">Boletus edulis BED1</name>
    <dbReference type="NCBI Taxonomy" id="1328754"/>
    <lineage>
        <taxon>Eukaryota</taxon>
        <taxon>Fungi</taxon>
        <taxon>Dikarya</taxon>
        <taxon>Basidiomycota</taxon>
        <taxon>Agaricomycotina</taxon>
        <taxon>Agaricomycetes</taxon>
        <taxon>Agaricomycetidae</taxon>
        <taxon>Boletales</taxon>
        <taxon>Boletineae</taxon>
        <taxon>Boletaceae</taxon>
        <taxon>Boletoideae</taxon>
        <taxon>Boletus</taxon>
    </lineage>
</organism>
<dbReference type="Proteomes" id="UP001194468">
    <property type="component" value="Unassembled WGS sequence"/>
</dbReference>
<evidence type="ECO:0000259" key="2">
    <source>
        <dbReference type="Pfam" id="PF09949"/>
    </source>
</evidence>
<dbReference type="GO" id="GO:0008195">
    <property type="term" value="F:phosphatidate phosphatase activity"/>
    <property type="evidence" value="ECO:0007669"/>
    <property type="project" value="InterPro"/>
</dbReference>
<dbReference type="AlphaFoldDB" id="A0AAD4C6X5"/>
<proteinExistence type="predicted"/>
<protein>
    <recommendedName>
        <fullName evidence="2">Phosphatidate phosphatase APP1 catalytic domain-containing protein</fullName>
    </recommendedName>
</protein>
<feature type="domain" description="Phosphatidate phosphatase APP1 catalytic" evidence="2">
    <location>
        <begin position="313"/>
        <end position="464"/>
    </location>
</feature>
<evidence type="ECO:0000313" key="3">
    <source>
        <dbReference type="EMBL" id="KAF8449330.1"/>
    </source>
</evidence>
<name>A0AAD4C6X5_BOLED</name>
<evidence type="ECO:0000313" key="4">
    <source>
        <dbReference type="Proteomes" id="UP001194468"/>
    </source>
</evidence>
<reference evidence="3" key="1">
    <citation type="submission" date="2019-10" db="EMBL/GenBank/DDBJ databases">
        <authorList>
            <consortium name="DOE Joint Genome Institute"/>
            <person name="Kuo A."/>
            <person name="Miyauchi S."/>
            <person name="Kiss E."/>
            <person name="Drula E."/>
            <person name="Kohler A."/>
            <person name="Sanchez-Garcia M."/>
            <person name="Andreopoulos B."/>
            <person name="Barry K.W."/>
            <person name="Bonito G."/>
            <person name="Buee M."/>
            <person name="Carver A."/>
            <person name="Chen C."/>
            <person name="Cichocki N."/>
            <person name="Clum A."/>
            <person name="Culley D."/>
            <person name="Crous P.W."/>
            <person name="Fauchery L."/>
            <person name="Girlanda M."/>
            <person name="Hayes R."/>
            <person name="Keri Z."/>
            <person name="LaButti K."/>
            <person name="Lipzen A."/>
            <person name="Lombard V."/>
            <person name="Magnuson J."/>
            <person name="Maillard F."/>
            <person name="Morin E."/>
            <person name="Murat C."/>
            <person name="Nolan M."/>
            <person name="Ohm R."/>
            <person name="Pangilinan J."/>
            <person name="Pereira M."/>
            <person name="Perotto S."/>
            <person name="Peter M."/>
            <person name="Riley R."/>
            <person name="Sitrit Y."/>
            <person name="Stielow B."/>
            <person name="Szollosi G."/>
            <person name="Zifcakova L."/>
            <person name="Stursova M."/>
            <person name="Spatafora J.W."/>
            <person name="Tedersoo L."/>
            <person name="Vaario L.-M."/>
            <person name="Yamada A."/>
            <person name="Yan M."/>
            <person name="Wang P."/>
            <person name="Xu J."/>
            <person name="Bruns T."/>
            <person name="Baldrian P."/>
            <person name="Vilgalys R."/>
            <person name="Henrissat B."/>
            <person name="Grigoriev I.V."/>
            <person name="Hibbett D."/>
            <person name="Nagy L.G."/>
            <person name="Martin F.M."/>
        </authorList>
    </citation>
    <scope>NUCLEOTIDE SEQUENCE</scope>
    <source>
        <strain evidence="3">BED1</strain>
    </source>
</reference>
<comment type="caution">
    <text evidence="3">The sequence shown here is derived from an EMBL/GenBank/DDBJ whole genome shotgun (WGS) entry which is preliminary data.</text>
</comment>
<dbReference type="GO" id="GO:0030479">
    <property type="term" value="C:actin cortical patch"/>
    <property type="evidence" value="ECO:0007669"/>
    <property type="project" value="TreeGrafter"/>
</dbReference>
<sequence>MTSPHSSRWAGIKNRISHRETRRSLPSQWATTPGDDNHAPRSVIQNWSQKIKRNPTDLATVDEVHLVPSWATKHPLRHVPPGEHENAFDIVLHVSGFATSRRTPEILTRSQRAFLRLARGFASIPKPQSITDIELQNLPELLHLPPRPYEIPDDYEVETLDAHFRNSGNYDHEDDIHFTHQLVPVDLIPAELARLHENLKSRLGLFWASSLPSRRILVSVFLQTPDPEYHGHSLGPLLTREILTGPDGHFSDTFRINWNDISTHPVGTHITSNQRYVERELLVEARIINMKRTPGLHETPTSTIRIPITDSVVRVISDIDDTVKVSKILEGTRAIFNQVFVKDLEDTIIPEMGEWYDTMWKRGVSFHYVSNSPFELLPVITQFINISKLPRGSIRLRSYAGRSLFNGLLSAPGTRKRGNVVEVLDQFPESQFFLIGDSGEQDLELYSTLAAERPSQIAGVFIRDVSAVGLKDPTGLKTDFGLTHSPMKPTRSKGTLPFPSSMPLRMVPKRAASDTDISHAHPGAIRIPMKKGSLPPLPPSLEPSPDSKALSLYRVSEDESLISFGSGSPMFSNVHATNHVRPITEGEKRRCDLQNRVNKARLLMPSHVVLRVFEDPTECAEADHIIQRFMDVN</sequence>
<feature type="region of interest" description="Disordered" evidence="1">
    <location>
        <begin position="479"/>
        <end position="503"/>
    </location>
</feature>
<feature type="region of interest" description="Disordered" evidence="1">
    <location>
        <begin position="1"/>
        <end position="40"/>
    </location>
</feature>
<feature type="region of interest" description="Disordered" evidence="1">
    <location>
        <begin position="526"/>
        <end position="545"/>
    </location>
</feature>
<dbReference type="InterPro" id="IPR019236">
    <property type="entry name" value="APP1_cat"/>
</dbReference>
<reference evidence="3" key="2">
    <citation type="journal article" date="2020" name="Nat. Commun.">
        <title>Large-scale genome sequencing of mycorrhizal fungi provides insights into the early evolution of symbiotic traits.</title>
        <authorList>
            <person name="Miyauchi S."/>
            <person name="Kiss E."/>
            <person name="Kuo A."/>
            <person name="Drula E."/>
            <person name="Kohler A."/>
            <person name="Sanchez-Garcia M."/>
            <person name="Morin E."/>
            <person name="Andreopoulos B."/>
            <person name="Barry K.W."/>
            <person name="Bonito G."/>
            <person name="Buee M."/>
            <person name="Carver A."/>
            <person name="Chen C."/>
            <person name="Cichocki N."/>
            <person name="Clum A."/>
            <person name="Culley D."/>
            <person name="Crous P.W."/>
            <person name="Fauchery L."/>
            <person name="Girlanda M."/>
            <person name="Hayes R.D."/>
            <person name="Keri Z."/>
            <person name="LaButti K."/>
            <person name="Lipzen A."/>
            <person name="Lombard V."/>
            <person name="Magnuson J."/>
            <person name="Maillard F."/>
            <person name="Murat C."/>
            <person name="Nolan M."/>
            <person name="Ohm R.A."/>
            <person name="Pangilinan J."/>
            <person name="Pereira M.F."/>
            <person name="Perotto S."/>
            <person name="Peter M."/>
            <person name="Pfister S."/>
            <person name="Riley R."/>
            <person name="Sitrit Y."/>
            <person name="Stielow J.B."/>
            <person name="Szollosi G."/>
            <person name="Zifcakova L."/>
            <person name="Stursova M."/>
            <person name="Spatafora J.W."/>
            <person name="Tedersoo L."/>
            <person name="Vaario L.M."/>
            <person name="Yamada A."/>
            <person name="Yan M."/>
            <person name="Wang P."/>
            <person name="Xu J."/>
            <person name="Bruns T."/>
            <person name="Baldrian P."/>
            <person name="Vilgalys R."/>
            <person name="Dunand C."/>
            <person name="Henrissat B."/>
            <person name="Grigoriev I.V."/>
            <person name="Hibbett D."/>
            <person name="Nagy L.G."/>
            <person name="Martin F.M."/>
        </authorList>
    </citation>
    <scope>NUCLEOTIDE SEQUENCE</scope>
    <source>
        <strain evidence="3">BED1</strain>
    </source>
</reference>